<dbReference type="Gramene" id="OE9A006499T1">
    <property type="protein sequence ID" value="OE9A006499C1"/>
    <property type="gene ID" value="OE9A006499"/>
</dbReference>
<proteinExistence type="predicted"/>
<dbReference type="InterPro" id="IPR008778">
    <property type="entry name" value="Pirin_C_dom"/>
</dbReference>
<evidence type="ECO:0000313" key="3">
    <source>
        <dbReference type="Proteomes" id="UP000594638"/>
    </source>
</evidence>
<name>A0A8S0V2W7_OLEEU</name>
<dbReference type="SUPFAM" id="SSF51182">
    <property type="entry name" value="RmlC-like cupins"/>
    <property type="match status" value="1"/>
</dbReference>
<dbReference type="InterPro" id="IPR012093">
    <property type="entry name" value="Pirin"/>
</dbReference>
<dbReference type="PANTHER" id="PTHR13903">
    <property type="entry name" value="PIRIN-RELATED"/>
    <property type="match status" value="1"/>
</dbReference>
<dbReference type="InterPro" id="IPR011051">
    <property type="entry name" value="RmlC_Cupin_sf"/>
</dbReference>
<dbReference type="CDD" id="cd02247">
    <property type="entry name" value="cupin_pirin_C"/>
    <property type="match status" value="1"/>
</dbReference>
<evidence type="ECO:0000259" key="1">
    <source>
        <dbReference type="Pfam" id="PF05726"/>
    </source>
</evidence>
<organism evidence="2 3">
    <name type="scientific">Olea europaea subsp. europaea</name>
    <dbReference type="NCBI Taxonomy" id="158383"/>
    <lineage>
        <taxon>Eukaryota</taxon>
        <taxon>Viridiplantae</taxon>
        <taxon>Streptophyta</taxon>
        <taxon>Embryophyta</taxon>
        <taxon>Tracheophyta</taxon>
        <taxon>Spermatophyta</taxon>
        <taxon>Magnoliopsida</taxon>
        <taxon>eudicotyledons</taxon>
        <taxon>Gunneridae</taxon>
        <taxon>Pentapetalae</taxon>
        <taxon>asterids</taxon>
        <taxon>lamiids</taxon>
        <taxon>Lamiales</taxon>
        <taxon>Oleaceae</taxon>
        <taxon>Oleeae</taxon>
        <taxon>Olea</taxon>
    </lineage>
</organism>
<accession>A0A8S0V2W7</accession>
<dbReference type="AlphaFoldDB" id="A0A8S0V2W7"/>
<evidence type="ECO:0000313" key="2">
    <source>
        <dbReference type="EMBL" id="CAA3025368.1"/>
    </source>
</evidence>
<dbReference type="Gene3D" id="2.60.120.10">
    <property type="entry name" value="Jelly Rolls"/>
    <property type="match status" value="1"/>
</dbReference>
<dbReference type="PANTHER" id="PTHR13903:SF8">
    <property type="entry name" value="PIRIN"/>
    <property type="match status" value="1"/>
</dbReference>
<gene>
    <name evidence="2" type="ORF">OLEA9_A006499</name>
</gene>
<protein>
    <recommendedName>
        <fullName evidence="1">Pirin C-terminal domain-containing protein</fullName>
    </recommendedName>
</protein>
<reference evidence="2 3" key="1">
    <citation type="submission" date="2019-12" db="EMBL/GenBank/DDBJ databases">
        <authorList>
            <person name="Alioto T."/>
            <person name="Alioto T."/>
            <person name="Gomez Garrido J."/>
        </authorList>
    </citation>
    <scope>NUCLEOTIDE SEQUENCE [LARGE SCALE GENOMIC DNA]</scope>
</reference>
<dbReference type="OrthoDB" id="1059669at2759"/>
<feature type="domain" description="Pirin C-terminal" evidence="1">
    <location>
        <begin position="15"/>
        <end position="97"/>
    </location>
</feature>
<dbReference type="EMBL" id="CACTIH010009132">
    <property type="protein sequence ID" value="CAA3025368.1"/>
    <property type="molecule type" value="Genomic_DNA"/>
</dbReference>
<sequence length="100" mass="11076">MGVQSSVQTQIPTMYLDFTLQSNVQHHQSIPESWNAFVYTFEGDWVFGILNSPPVEVHHLLVLGPGEGLSVWNKSSMALRFILVGGKPLNEAVVQQGILL</sequence>
<comment type="caution">
    <text evidence="2">The sequence shown here is derived from an EMBL/GenBank/DDBJ whole genome shotgun (WGS) entry which is preliminary data.</text>
</comment>
<dbReference type="InterPro" id="IPR014710">
    <property type="entry name" value="RmlC-like_jellyroll"/>
</dbReference>
<keyword evidence="3" id="KW-1185">Reference proteome</keyword>
<dbReference type="Proteomes" id="UP000594638">
    <property type="component" value="Unassembled WGS sequence"/>
</dbReference>
<dbReference type="Pfam" id="PF05726">
    <property type="entry name" value="Pirin_C"/>
    <property type="match status" value="1"/>
</dbReference>